<dbReference type="Proteomes" id="UP000199570">
    <property type="component" value="Unassembled WGS sequence"/>
</dbReference>
<evidence type="ECO:0000313" key="3">
    <source>
        <dbReference type="Proteomes" id="UP000199570"/>
    </source>
</evidence>
<dbReference type="Pfam" id="PF01381">
    <property type="entry name" value="HTH_3"/>
    <property type="match status" value="1"/>
</dbReference>
<dbReference type="InterPro" id="IPR010982">
    <property type="entry name" value="Lambda_DNA-bd_dom_sf"/>
</dbReference>
<dbReference type="GO" id="GO:0003677">
    <property type="term" value="F:DNA binding"/>
    <property type="evidence" value="ECO:0007669"/>
    <property type="project" value="InterPro"/>
</dbReference>
<evidence type="ECO:0000313" key="2">
    <source>
        <dbReference type="EMBL" id="SDR35315.1"/>
    </source>
</evidence>
<name>A0A1H1IC48_9PSED</name>
<dbReference type="EMBL" id="FNKJ01000003">
    <property type="protein sequence ID" value="SDR35315.1"/>
    <property type="molecule type" value="Genomic_DNA"/>
</dbReference>
<organism evidence="2 3">
    <name type="scientific">Pseudomonas moorei</name>
    <dbReference type="NCBI Taxonomy" id="395599"/>
    <lineage>
        <taxon>Bacteria</taxon>
        <taxon>Pseudomonadati</taxon>
        <taxon>Pseudomonadota</taxon>
        <taxon>Gammaproteobacteria</taxon>
        <taxon>Pseudomonadales</taxon>
        <taxon>Pseudomonadaceae</taxon>
        <taxon>Pseudomonas</taxon>
    </lineage>
</organism>
<dbReference type="Gene3D" id="1.10.260.40">
    <property type="entry name" value="lambda repressor-like DNA-binding domains"/>
    <property type="match status" value="1"/>
</dbReference>
<gene>
    <name evidence="2" type="ORF">SAMN04490195_5203</name>
</gene>
<dbReference type="CDD" id="cd00093">
    <property type="entry name" value="HTH_XRE"/>
    <property type="match status" value="1"/>
</dbReference>
<protein>
    <submittedName>
        <fullName evidence="2">Transcriptional regulator, contains XRE-family HTH domain</fullName>
    </submittedName>
</protein>
<reference evidence="3" key="1">
    <citation type="submission" date="2016-10" db="EMBL/GenBank/DDBJ databases">
        <authorList>
            <person name="Varghese N."/>
            <person name="Submissions S."/>
        </authorList>
    </citation>
    <scope>NUCLEOTIDE SEQUENCE [LARGE SCALE GENOMIC DNA]</scope>
    <source>
        <strain evidence="3">BS3775</strain>
    </source>
</reference>
<sequence>MFAGGGSLPDRSADDTGDSQRRTILHRWEFINVALSFPLWEVLMPLRLALAAILRLTRKARGLSQEQLATAVEARHLHNLEHAKSSVTLDTLEGIAKRLDVDVLALLAMASSYERQQSTADFLSFLSNEIQKLEKLGVMASLPSEFQDGDLRTGKAGKRPVPAEKIQAVLACKAKGFTQKQTCTELGMAASTVNKIWHSDAGGVVAELNE</sequence>
<evidence type="ECO:0000259" key="1">
    <source>
        <dbReference type="PROSITE" id="PS50943"/>
    </source>
</evidence>
<dbReference type="SMART" id="SM00530">
    <property type="entry name" value="HTH_XRE"/>
    <property type="match status" value="1"/>
</dbReference>
<accession>A0A1H1IC48</accession>
<dbReference type="PROSITE" id="PS50943">
    <property type="entry name" value="HTH_CROC1"/>
    <property type="match status" value="1"/>
</dbReference>
<proteinExistence type="predicted"/>
<dbReference type="AlphaFoldDB" id="A0A1H1IC48"/>
<feature type="domain" description="HTH cro/C1-type" evidence="1">
    <location>
        <begin position="54"/>
        <end position="106"/>
    </location>
</feature>
<dbReference type="SUPFAM" id="SSF47413">
    <property type="entry name" value="lambda repressor-like DNA-binding domains"/>
    <property type="match status" value="1"/>
</dbReference>
<keyword evidence="3" id="KW-1185">Reference proteome</keyword>
<dbReference type="InterPro" id="IPR001387">
    <property type="entry name" value="Cro/C1-type_HTH"/>
</dbReference>